<dbReference type="InParanoid" id="A0A0H2RUT6"/>
<reference evidence="1 2" key="1">
    <citation type="submission" date="2015-04" db="EMBL/GenBank/DDBJ databases">
        <title>Complete genome sequence of Schizopora paradoxa KUC8140, a cosmopolitan wood degrader in East Asia.</title>
        <authorList>
            <consortium name="DOE Joint Genome Institute"/>
            <person name="Min B."/>
            <person name="Park H."/>
            <person name="Jang Y."/>
            <person name="Kim J.-J."/>
            <person name="Kim K.H."/>
            <person name="Pangilinan J."/>
            <person name="Lipzen A."/>
            <person name="Riley R."/>
            <person name="Grigoriev I.V."/>
            <person name="Spatafora J.W."/>
            <person name="Choi I.-G."/>
        </authorList>
    </citation>
    <scope>NUCLEOTIDE SEQUENCE [LARGE SCALE GENOMIC DNA]</scope>
    <source>
        <strain evidence="1 2">KUC8140</strain>
    </source>
</reference>
<sequence>MRTVPESALPRNDPTSYTGTHARRRFVPLSIDHRCLHLDVCQCCIGVPVEEVKELTLTRREEMVTAILRLAFSRFCEGTRSKLHSDQQAKTMKNGWRTYRRSLIMSLIVPSAKDKEWWWQGTNGSVQVAVEGKVVLREESSRTTASHSCM</sequence>
<dbReference type="EMBL" id="KQ085963">
    <property type="protein sequence ID" value="KLO13213.1"/>
    <property type="molecule type" value="Genomic_DNA"/>
</dbReference>
<keyword evidence="2" id="KW-1185">Reference proteome</keyword>
<gene>
    <name evidence="1" type="ORF">SCHPADRAFT_376862</name>
</gene>
<protein>
    <submittedName>
        <fullName evidence="1">Uncharacterized protein</fullName>
    </submittedName>
</protein>
<proteinExistence type="predicted"/>
<evidence type="ECO:0000313" key="1">
    <source>
        <dbReference type="EMBL" id="KLO13213.1"/>
    </source>
</evidence>
<dbReference type="Proteomes" id="UP000053477">
    <property type="component" value="Unassembled WGS sequence"/>
</dbReference>
<dbReference type="AlphaFoldDB" id="A0A0H2RUT6"/>
<accession>A0A0H2RUT6</accession>
<name>A0A0H2RUT6_9AGAM</name>
<evidence type="ECO:0000313" key="2">
    <source>
        <dbReference type="Proteomes" id="UP000053477"/>
    </source>
</evidence>
<organism evidence="1 2">
    <name type="scientific">Schizopora paradoxa</name>
    <dbReference type="NCBI Taxonomy" id="27342"/>
    <lineage>
        <taxon>Eukaryota</taxon>
        <taxon>Fungi</taxon>
        <taxon>Dikarya</taxon>
        <taxon>Basidiomycota</taxon>
        <taxon>Agaricomycotina</taxon>
        <taxon>Agaricomycetes</taxon>
        <taxon>Hymenochaetales</taxon>
        <taxon>Schizoporaceae</taxon>
        <taxon>Schizopora</taxon>
    </lineage>
</organism>